<feature type="domain" description="Manganese/iron superoxide dismutase N-terminal" evidence="9">
    <location>
        <begin position="3"/>
        <end position="90"/>
    </location>
</feature>
<dbReference type="Proteomes" id="UP000184476">
    <property type="component" value="Unassembled WGS sequence"/>
</dbReference>
<evidence type="ECO:0000256" key="7">
    <source>
        <dbReference type="RuleBase" id="RU000414"/>
    </source>
</evidence>
<dbReference type="STRING" id="112248.SAMN05444392_103205"/>
<keyword evidence="4 6" id="KW-0479">Metal-binding</keyword>
<dbReference type="FunFam" id="3.55.40.20:FF:000001">
    <property type="entry name" value="Superoxide dismutase"/>
    <property type="match status" value="1"/>
</dbReference>
<protein>
    <recommendedName>
        <fullName evidence="3 7">Superoxide dismutase</fullName>
        <ecNumber evidence="3 7">1.15.1.1</ecNumber>
    </recommendedName>
</protein>
<dbReference type="GO" id="GO:0046872">
    <property type="term" value="F:metal ion binding"/>
    <property type="evidence" value="ECO:0007669"/>
    <property type="project" value="UniProtKB-KW"/>
</dbReference>
<name>A0A1M4WG00_9BACL</name>
<dbReference type="SUPFAM" id="SSF54719">
    <property type="entry name" value="Fe,Mn superoxide dismutase (SOD), C-terminal domain"/>
    <property type="match status" value="1"/>
</dbReference>
<dbReference type="PANTHER" id="PTHR43595:SF2">
    <property type="entry name" value="SMALL RIBOSOMAL SUBUNIT PROTEIN MS42"/>
    <property type="match status" value="1"/>
</dbReference>
<evidence type="ECO:0000256" key="3">
    <source>
        <dbReference type="ARBA" id="ARBA00012682"/>
    </source>
</evidence>
<evidence type="ECO:0000259" key="9">
    <source>
        <dbReference type="Pfam" id="PF00081"/>
    </source>
</evidence>
<dbReference type="Pfam" id="PF02777">
    <property type="entry name" value="Sod_Fe_C"/>
    <property type="match status" value="1"/>
</dbReference>
<sequence length="205" mass="23207">MSTHQLPKLPFAFDALEPHIDQQTMEIHYGRHHQTYVDKLNEAIASNAQLQEQALEDLLENLDQVPASIYAAVRNNAGGHYNHSFFWQILTPGGASQPVGEVAKAIEDKFGSFDNLKTEFTNAAIARFGSGWAWLVVNEQNELEIVSTPNQDNPISEGKKAILGVDVWEHAYYLRYQNKRPDYVAAFFKVVNWDVVNENYKQAIS</sequence>
<dbReference type="OrthoDB" id="9803125at2"/>
<evidence type="ECO:0000256" key="4">
    <source>
        <dbReference type="ARBA" id="ARBA00022723"/>
    </source>
</evidence>
<dbReference type="GO" id="GO:0004784">
    <property type="term" value="F:superoxide dismutase activity"/>
    <property type="evidence" value="ECO:0007669"/>
    <property type="project" value="UniProtKB-EC"/>
</dbReference>
<evidence type="ECO:0000256" key="8">
    <source>
        <dbReference type="SAM" id="Coils"/>
    </source>
</evidence>
<feature type="domain" description="Manganese/iron superoxide dismutase C-terminal" evidence="10">
    <location>
        <begin position="99"/>
        <end position="199"/>
    </location>
</feature>
<keyword evidence="12" id="KW-1185">Reference proteome</keyword>
<gene>
    <name evidence="11" type="ORF">SAMN05444392_103205</name>
</gene>
<evidence type="ECO:0000256" key="6">
    <source>
        <dbReference type="PIRSR" id="PIRSR000349-1"/>
    </source>
</evidence>
<dbReference type="PIRSF" id="PIRSF000349">
    <property type="entry name" value="SODismutase"/>
    <property type="match status" value="1"/>
</dbReference>
<evidence type="ECO:0000256" key="5">
    <source>
        <dbReference type="ARBA" id="ARBA00023002"/>
    </source>
</evidence>
<dbReference type="InterPro" id="IPR019832">
    <property type="entry name" value="Mn/Fe_SOD_C"/>
</dbReference>
<organism evidence="11 12">
    <name type="scientific">Seinonella peptonophila</name>
    <dbReference type="NCBI Taxonomy" id="112248"/>
    <lineage>
        <taxon>Bacteria</taxon>
        <taxon>Bacillati</taxon>
        <taxon>Bacillota</taxon>
        <taxon>Bacilli</taxon>
        <taxon>Bacillales</taxon>
        <taxon>Thermoactinomycetaceae</taxon>
        <taxon>Seinonella</taxon>
    </lineage>
</organism>
<feature type="coiled-coil region" evidence="8">
    <location>
        <begin position="33"/>
        <end position="65"/>
    </location>
</feature>
<feature type="binding site" evidence="6">
    <location>
        <position position="166"/>
    </location>
    <ligand>
        <name>Mn(2+)</name>
        <dbReference type="ChEBI" id="CHEBI:29035"/>
    </ligand>
</feature>
<keyword evidence="5 7" id="KW-0560">Oxidoreductase</keyword>
<dbReference type="InterPro" id="IPR019831">
    <property type="entry name" value="Mn/Fe_SOD_N"/>
</dbReference>
<accession>A0A1M4WG00</accession>
<evidence type="ECO:0000256" key="2">
    <source>
        <dbReference type="ARBA" id="ARBA00008714"/>
    </source>
</evidence>
<dbReference type="Gene3D" id="3.55.40.20">
    <property type="entry name" value="Iron/manganese superoxide dismutase, C-terminal domain"/>
    <property type="match status" value="1"/>
</dbReference>
<dbReference type="PANTHER" id="PTHR43595">
    <property type="entry name" value="37S RIBOSOMAL PROTEIN S26, MITOCHONDRIAL"/>
    <property type="match status" value="1"/>
</dbReference>
<dbReference type="InterPro" id="IPR001189">
    <property type="entry name" value="Mn/Fe_SOD"/>
</dbReference>
<dbReference type="PRINTS" id="PR01703">
    <property type="entry name" value="MNSODISMTASE"/>
</dbReference>
<dbReference type="InterPro" id="IPR019833">
    <property type="entry name" value="Mn/Fe_SOD_BS"/>
</dbReference>
<dbReference type="Pfam" id="PF00081">
    <property type="entry name" value="Sod_Fe_N"/>
    <property type="match status" value="1"/>
</dbReference>
<dbReference type="Gene3D" id="1.10.287.990">
    <property type="entry name" value="Fe,Mn superoxide dismutase (SOD) domain"/>
    <property type="match status" value="1"/>
</dbReference>
<dbReference type="PROSITE" id="PS00088">
    <property type="entry name" value="SOD_MN"/>
    <property type="match status" value="1"/>
</dbReference>
<dbReference type="AlphaFoldDB" id="A0A1M4WG00"/>
<dbReference type="InterPro" id="IPR036324">
    <property type="entry name" value="Mn/Fe_SOD_N_sf"/>
</dbReference>
<keyword evidence="8" id="KW-0175">Coiled coil</keyword>
<feature type="binding site" evidence="6">
    <location>
        <position position="83"/>
    </location>
    <ligand>
        <name>Mn(2+)</name>
        <dbReference type="ChEBI" id="CHEBI:29035"/>
    </ligand>
</feature>
<dbReference type="RefSeq" id="WP_073154293.1">
    <property type="nucleotide sequence ID" value="NZ_FQVL01000003.1"/>
</dbReference>
<reference evidence="11 12" key="1">
    <citation type="submission" date="2016-11" db="EMBL/GenBank/DDBJ databases">
        <authorList>
            <person name="Jaros S."/>
            <person name="Januszkiewicz K."/>
            <person name="Wedrychowicz H."/>
        </authorList>
    </citation>
    <scope>NUCLEOTIDE SEQUENCE [LARGE SCALE GENOMIC DNA]</scope>
    <source>
        <strain evidence="11 12">DSM 44666</strain>
    </source>
</reference>
<dbReference type="EC" id="1.15.1.1" evidence="3 7"/>
<dbReference type="EMBL" id="FQVL01000003">
    <property type="protein sequence ID" value="SHE80178.1"/>
    <property type="molecule type" value="Genomic_DNA"/>
</dbReference>
<feature type="binding site" evidence="6">
    <location>
        <position position="170"/>
    </location>
    <ligand>
        <name>Mn(2+)</name>
        <dbReference type="ChEBI" id="CHEBI:29035"/>
    </ligand>
</feature>
<feature type="binding site" evidence="6">
    <location>
        <position position="28"/>
    </location>
    <ligand>
        <name>Mn(2+)</name>
        <dbReference type="ChEBI" id="CHEBI:29035"/>
    </ligand>
</feature>
<dbReference type="FunFam" id="1.10.287.990:FF:000001">
    <property type="entry name" value="Superoxide dismutase"/>
    <property type="match status" value="1"/>
</dbReference>
<evidence type="ECO:0000256" key="1">
    <source>
        <dbReference type="ARBA" id="ARBA00001936"/>
    </source>
</evidence>
<proteinExistence type="inferred from homology"/>
<comment type="similarity">
    <text evidence="2 7">Belongs to the iron/manganese superoxide dismutase family.</text>
</comment>
<evidence type="ECO:0000313" key="11">
    <source>
        <dbReference type="EMBL" id="SHE80178.1"/>
    </source>
</evidence>
<evidence type="ECO:0000313" key="12">
    <source>
        <dbReference type="Proteomes" id="UP000184476"/>
    </source>
</evidence>
<dbReference type="GO" id="GO:0005737">
    <property type="term" value="C:cytoplasm"/>
    <property type="evidence" value="ECO:0007669"/>
    <property type="project" value="TreeGrafter"/>
</dbReference>
<comment type="catalytic activity">
    <reaction evidence="7">
        <text>2 superoxide + 2 H(+) = H2O2 + O2</text>
        <dbReference type="Rhea" id="RHEA:20696"/>
        <dbReference type="ChEBI" id="CHEBI:15378"/>
        <dbReference type="ChEBI" id="CHEBI:15379"/>
        <dbReference type="ChEBI" id="CHEBI:16240"/>
        <dbReference type="ChEBI" id="CHEBI:18421"/>
        <dbReference type="EC" id="1.15.1.1"/>
    </reaction>
</comment>
<comment type="function">
    <text evidence="7">Destroys radicals which are normally produced within the cells and which are toxic to biological systems.</text>
</comment>
<comment type="cofactor">
    <cofactor evidence="1">
        <name>Mn(2+)</name>
        <dbReference type="ChEBI" id="CHEBI:29035"/>
    </cofactor>
</comment>
<evidence type="ECO:0000259" key="10">
    <source>
        <dbReference type="Pfam" id="PF02777"/>
    </source>
</evidence>
<dbReference type="SUPFAM" id="SSF46609">
    <property type="entry name" value="Fe,Mn superoxide dismutase (SOD), N-terminal domain"/>
    <property type="match status" value="1"/>
</dbReference>
<dbReference type="InterPro" id="IPR036314">
    <property type="entry name" value="SOD_C_sf"/>
</dbReference>